<feature type="compositionally biased region" description="Low complexity" evidence="1">
    <location>
        <begin position="108"/>
        <end position="128"/>
    </location>
</feature>
<accession>A0A6J7ZM38</accession>
<dbReference type="AlphaFoldDB" id="A0A6J7ZM38"/>
<dbReference type="Proteomes" id="UP000196521">
    <property type="component" value="Chromosome"/>
</dbReference>
<feature type="region of interest" description="Disordered" evidence="1">
    <location>
        <begin position="100"/>
        <end position="151"/>
    </location>
</feature>
<comment type="caution">
    <text evidence="3">The sequence shown here is derived from an EMBL/GenBank/DDBJ whole genome shotgun (WGS) entry which is preliminary data.</text>
</comment>
<evidence type="ECO:0000256" key="1">
    <source>
        <dbReference type="SAM" id="MobiDB-lite"/>
    </source>
</evidence>
<evidence type="ECO:0000256" key="2">
    <source>
        <dbReference type="SAM" id="SignalP"/>
    </source>
</evidence>
<gene>
    <name evidence="3" type="ORF">PLAN_40083</name>
</gene>
<feature type="signal peptide" evidence="2">
    <location>
        <begin position="1"/>
        <end position="22"/>
    </location>
</feature>
<dbReference type="RefSeq" id="WP_199918590.1">
    <property type="nucleotide sequence ID" value="NZ_LR812490.1"/>
</dbReference>
<feature type="region of interest" description="Disordered" evidence="1">
    <location>
        <begin position="340"/>
        <end position="372"/>
    </location>
</feature>
<protein>
    <recommendedName>
        <fullName evidence="5">DUF3106 domain-containing protein</fullName>
    </recommendedName>
</protein>
<reference evidence="3" key="1">
    <citation type="submission" date="2020-05" db="EMBL/GenBank/DDBJ databases">
        <authorList>
            <consortium name="Genoscope - CEA"/>
            <person name="William W."/>
        </authorList>
    </citation>
    <scope>NUCLEOTIDE SEQUENCE [LARGE SCALE GENOMIC DNA]</scope>
    <source>
        <strain evidence="3">PCC 7821</strain>
    </source>
</reference>
<feature type="chain" id="PRO_5027030868" description="DUF3106 domain-containing protein" evidence="2">
    <location>
        <begin position="23"/>
        <end position="372"/>
    </location>
</feature>
<feature type="region of interest" description="Disordered" evidence="1">
    <location>
        <begin position="185"/>
        <end position="228"/>
    </location>
</feature>
<evidence type="ECO:0008006" key="5">
    <source>
        <dbReference type="Google" id="ProtNLM"/>
    </source>
</evidence>
<feature type="region of interest" description="Disordered" evidence="1">
    <location>
        <begin position="262"/>
        <end position="305"/>
    </location>
</feature>
<feature type="compositionally biased region" description="Low complexity" evidence="1">
    <location>
        <begin position="266"/>
        <end position="281"/>
    </location>
</feature>
<feature type="compositionally biased region" description="Polar residues" evidence="1">
    <location>
        <begin position="341"/>
        <end position="351"/>
    </location>
</feature>
<organism evidence="3 4">
    <name type="scientific">Planktothrix rubescens CCAP 1459/22</name>
    <dbReference type="NCBI Taxonomy" id="329571"/>
    <lineage>
        <taxon>Bacteria</taxon>
        <taxon>Bacillati</taxon>
        <taxon>Cyanobacteriota</taxon>
        <taxon>Cyanophyceae</taxon>
        <taxon>Oscillatoriophycideae</taxon>
        <taxon>Oscillatoriales</taxon>
        <taxon>Microcoleaceae</taxon>
        <taxon>Planktothrix</taxon>
    </lineage>
</organism>
<name>A0A6J7ZM38_PLARU</name>
<keyword evidence="2" id="KW-0732">Signal</keyword>
<keyword evidence="4" id="KW-1185">Reference proteome</keyword>
<dbReference type="EMBL" id="LR812490">
    <property type="protein sequence ID" value="CAC5343668.1"/>
    <property type="molecule type" value="Genomic_DNA"/>
</dbReference>
<sequence>MKTTLTLATLILLASSMLPAHAVMLNNRTNTDLSRQPSQDLILAQNNFDQYRQQRHAQLEQQMREEVKKPQYNNLSPAQKVQMIRDAHKTLDQSLDREYETWKKQQSNNNNNGRYNNNGNYNNNNPNNQQSFDQYRQQRHAQLEQQMRQDMNQPQYRNLSAAQKAQMIRDAHINLDQNLDREYANWQRGNNNGNYNNNNPNNPNSQQSFDQYRQQRHAQLEQQMRQDMNQPQYRNLSAAQKAQMIRDAHINLDQNLDREYANWQRGNNNGNYNNNNPNNPNSQQSFDQYRQQRHAQLEQQMRQDMNQPQYRNLSAAQKAQMIRDAHINLDQNLDREYATWQRGNNNGNYNGSDRYDRYNRNNQPYPNGGYNR</sequence>
<evidence type="ECO:0000313" key="4">
    <source>
        <dbReference type="Proteomes" id="UP000196521"/>
    </source>
</evidence>
<dbReference type="EMBL" id="CZCZ02000014">
    <property type="protein sequence ID" value="CAC5343668.1"/>
    <property type="molecule type" value="Genomic_DNA"/>
</dbReference>
<proteinExistence type="predicted"/>
<evidence type="ECO:0000313" key="3">
    <source>
        <dbReference type="EMBL" id="CAC5343668.1"/>
    </source>
</evidence>
<feature type="compositionally biased region" description="Low complexity" evidence="1">
    <location>
        <begin position="189"/>
        <end position="204"/>
    </location>
</feature>